<dbReference type="InterPro" id="IPR012460">
    <property type="entry name" value="DUF1667"/>
</dbReference>
<reference evidence="1 2" key="1">
    <citation type="journal article" date="2015" name="Infect. Genet. Evol.">
        <title>Genomic sequences of six botulinum neurotoxin-producing strains representing three clostridial species illustrate the mobility and diversity of botulinum neurotoxin genes.</title>
        <authorList>
            <person name="Smith T.J."/>
            <person name="Hill K.K."/>
            <person name="Xie G."/>
            <person name="Foley B.T."/>
            <person name="Williamson C.H."/>
            <person name="Foster J.T."/>
            <person name="Johnson S.L."/>
            <person name="Chertkov O."/>
            <person name="Teshima H."/>
            <person name="Gibbons H.S."/>
            <person name="Johnsky L.A."/>
            <person name="Karavis M.A."/>
            <person name="Smith L.A."/>
        </authorList>
    </citation>
    <scope>NUCLEOTIDE SEQUENCE [LARGE SCALE GENOMIC DNA]</scope>
    <source>
        <strain evidence="1">Sullivan</strain>
    </source>
</reference>
<evidence type="ECO:0000313" key="1">
    <source>
        <dbReference type="EMBL" id="AIY82416.1"/>
    </source>
</evidence>
<dbReference type="AlphaFoldDB" id="A0A0A7FUB2"/>
<sequence length="122" mass="13228">MESINLVCLACDRSCNLNISLDKNDITSVTGNACRKGISYAKKEYIVPSMTITTVITVLNGNSKIVPVKSEIVVPKSLIFKILSELRDLKVSAPIKSGDIIKENILNTGVNIIATSNVYLSK</sequence>
<dbReference type="OrthoDB" id="9811531at2"/>
<proteinExistence type="predicted"/>
<dbReference type="SUPFAM" id="SSF160148">
    <property type="entry name" value="CPE0013-like"/>
    <property type="match status" value="1"/>
</dbReference>
<name>A0A0A7FUB2_9CLOT</name>
<dbReference type="eggNOG" id="COG3862">
    <property type="taxonomic scope" value="Bacteria"/>
</dbReference>
<dbReference type="Proteomes" id="UP000030635">
    <property type="component" value="Chromosome"/>
</dbReference>
<dbReference type="KEGG" id="cbv:U729_7"/>
<dbReference type="InterPro" id="IPR036593">
    <property type="entry name" value="CPE0013-like_sf"/>
</dbReference>
<dbReference type="PANTHER" id="PTHR39450:SF1">
    <property type="entry name" value="DUF1667 DOMAIN-CONTAINING PROTEIN"/>
    <property type="match status" value="1"/>
</dbReference>
<accession>A0A0A7FUB2</accession>
<dbReference type="PANTHER" id="PTHR39450">
    <property type="entry name" value="MOLYBDOPTERIN OXIDOREDUCTASE, 4FE-4S CLUSTER-BINDING SUBUNIT"/>
    <property type="match status" value="1"/>
</dbReference>
<dbReference type="RefSeq" id="WP_039310477.1">
    <property type="nucleotide sequence ID" value="NZ_CP006905.1"/>
</dbReference>
<evidence type="ECO:0000313" key="2">
    <source>
        <dbReference type="Proteomes" id="UP000030635"/>
    </source>
</evidence>
<dbReference type="Pfam" id="PF07892">
    <property type="entry name" value="DUF1667"/>
    <property type="match status" value="1"/>
</dbReference>
<evidence type="ECO:0008006" key="3">
    <source>
        <dbReference type="Google" id="ProtNLM"/>
    </source>
</evidence>
<gene>
    <name evidence="1" type="ORF">U729_7</name>
</gene>
<dbReference type="Gene3D" id="3.10.530.10">
    <property type="entry name" value="CPE0013-like"/>
    <property type="match status" value="1"/>
</dbReference>
<dbReference type="EMBL" id="CP006905">
    <property type="protein sequence ID" value="AIY82416.1"/>
    <property type="molecule type" value="Genomic_DNA"/>
</dbReference>
<organism evidence="1 2">
    <name type="scientific">Clostridium baratii str. Sullivan</name>
    <dbReference type="NCBI Taxonomy" id="1415775"/>
    <lineage>
        <taxon>Bacteria</taxon>
        <taxon>Bacillati</taxon>
        <taxon>Bacillota</taxon>
        <taxon>Clostridia</taxon>
        <taxon>Eubacteriales</taxon>
        <taxon>Clostridiaceae</taxon>
        <taxon>Clostridium</taxon>
    </lineage>
</organism>
<dbReference type="HOGENOM" id="CLU_148086_0_0_9"/>
<dbReference type="STRING" id="1561.NPD11_2969"/>
<protein>
    <recommendedName>
        <fullName evidence="3">Molybdopterin oxidoreductase</fullName>
    </recommendedName>
</protein>
<keyword evidence="2" id="KW-1185">Reference proteome</keyword>